<dbReference type="PANTHER" id="PTHR48047:SF168">
    <property type="entry name" value="GLYCOSYLTRANSFERASE"/>
    <property type="match status" value="1"/>
</dbReference>
<comment type="caution">
    <text evidence="5">The sequence shown here is derived from an EMBL/GenBank/DDBJ whole genome shotgun (WGS) entry which is preliminary data.</text>
</comment>
<evidence type="ECO:0000313" key="5">
    <source>
        <dbReference type="EMBL" id="GJN02301.1"/>
    </source>
</evidence>
<reference evidence="5" key="1">
    <citation type="journal article" date="2018" name="DNA Res.">
        <title>Multiple hybrid de novo genome assembly of finger millet, an orphan allotetraploid crop.</title>
        <authorList>
            <person name="Hatakeyama M."/>
            <person name="Aluri S."/>
            <person name="Balachadran M.T."/>
            <person name="Sivarajan S.R."/>
            <person name="Patrignani A."/>
            <person name="Gruter S."/>
            <person name="Poveda L."/>
            <person name="Shimizu-Inatsugi R."/>
            <person name="Baeten J."/>
            <person name="Francoijs K.J."/>
            <person name="Nataraja K.N."/>
            <person name="Reddy Y.A.N."/>
            <person name="Phadnis S."/>
            <person name="Ravikumar R.L."/>
            <person name="Schlapbach R."/>
            <person name="Sreeman S.M."/>
            <person name="Shimizu K.K."/>
        </authorList>
    </citation>
    <scope>NUCLEOTIDE SEQUENCE</scope>
</reference>
<dbReference type="SUPFAM" id="SSF53756">
    <property type="entry name" value="UDP-Glycosyltransferase/glycogen phosphorylase"/>
    <property type="match status" value="1"/>
</dbReference>
<dbReference type="PANTHER" id="PTHR48047">
    <property type="entry name" value="GLYCOSYLTRANSFERASE"/>
    <property type="match status" value="1"/>
</dbReference>
<sequence>MEGLNRKPHFVLVPWLGTISHILPTSDLASLLASHGASVTIITTPVNAPIAQSRVDRGGAAVAVTAIPFPVAGAGLSEGCERMDLLRSGAEVPGFFSAVKKFGEAVAQHCRDEAAAPCRRPSCIISGMCHTWTLGLARELGVPCYVFHGFGAFALLCIEYIYARRPQEAAASADEFFSVPVLPSYECRLSSQQLPPHVIAPTSLAAATLQGVREFDTAVDGIVVNSFEELEHGSTALLAAATGKERCVAWLDAKESKTVVYVSFGTAGRLPPAQLMEIGKALVSCPWPVLWVIKGAESLPDDVKNWLRENTETDGEVTKRKCLVVCGWAPQVTILAHPAIGGFMTHCGWGSTLEGVTAGVPMATWPLFAEQFINEKLIVDLLGIGVPVGVTKATENVMTASDDARGGVAEPEVGSGRVMKALERLMDQGAEGEERRRKARDLKSATLGALDKGRSSYTNLEKLVGSLLV</sequence>
<evidence type="ECO:0000256" key="1">
    <source>
        <dbReference type="ARBA" id="ARBA00009995"/>
    </source>
</evidence>
<keyword evidence="3" id="KW-0328">Glycosyltransferase</keyword>
<dbReference type="InterPro" id="IPR002213">
    <property type="entry name" value="UDP_glucos_trans"/>
</dbReference>
<dbReference type="PROSITE" id="PS00375">
    <property type="entry name" value="UDPGT"/>
    <property type="match status" value="1"/>
</dbReference>
<dbReference type="Proteomes" id="UP001054889">
    <property type="component" value="Unassembled WGS sequence"/>
</dbReference>
<protein>
    <recommendedName>
        <fullName evidence="4">Glycosyltransferase</fullName>
        <ecNumber evidence="4">2.4.1.-</ecNumber>
    </recommendedName>
</protein>
<organism evidence="5 6">
    <name type="scientific">Eleusine coracana subsp. coracana</name>
    <dbReference type="NCBI Taxonomy" id="191504"/>
    <lineage>
        <taxon>Eukaryota</taxon>
        <taxon>Viridiplantae</taxon>
        <taxon>Streptophyta</taxon>
        <taxon>Embryophyta</taxon>
        <taxon>Tracheophyta</taxon>
        <taxon>Spermatophyta</taxon>
        <taxon>Magnoliopsida</taxon>
        <taxon>Liliopsida</taxon>
        <taxon>Poales</taxon>
        <taxon>Poaceae</taxon>
        <taxon>PACMAD clade</taxon>
        <taxon>Chloridoideae</taxon>
        <taxon>Cynodonteae</taxon>
        <taxon>Eleusininae</taxon>
        <taxon>Eleusine</taxon>
    </lineage>
</organism>
<dbReference type="CDD" id="cd03784">
    <property type="entry name" value="GT1_Gtf-like"/>
    <property type="match status" value="1"/>
</dbReference>
<dbReference type="AlphaFoldDB" id="A0AAV5CW40"/>
<name>A0AAV5CW40_ELECO</name>
<evidence type="ECO:0000256" key="2">
    <source>
        <dbReference type="ARBA" id="ARBA00022679"/>
    </source>
</evidence>
<dbReference type="EC" id="2.4.1.-" evidence="4"/>
<evidence type="ECO:0000313" key="6">
    <source>
        <dbReference type="Proteomes" id="UP001054889"/>
    </source>
</evidence>
<proteinExistence type="inferred from homology"/>
<dbReference type="Gene3D" id="3.40.50.2000">
    <property type="entry name" value="Glycogen Phosphorylase B"/>
    <property type="match status" value="2"/>
</dbReference>
<accession>A0AAV5CW40</accession>
<evidence type="ECO:0000256" key="3">
    <source>
        <dbReference type="RuleBase" id="RU003718"/>
    </source>
</evidence>
<gene>
    <name evidence="5" type="primary">ga19638</name>
    <name evidence="5" type="ORF">PR202_ga19638</name>
</gene>
<dbReference type="EMBL" id="BQKI01000009">
    <property type="protein sequence ID" value="GJN02301.1"/>
    <property type="molecule type" value="Genomic_DNA"/>
</dbReference>
<evidence type="ECO:0000256" key="4">
    <source>
        <dbReference type="RuleBase" id="RU362057"/>
    </source>
</evidence>
<keyword evidence="2 3" id="KW-0808">Transferase</keyword>
<keyword evidence="6" id="KW-1185">Reference proteome</keyword>
<dbReference type="FunFam" id="3.40.50.2000:FF:000154">
    <property type="entry name" value="Glycosyltransferase"/>
    <property type="match status" value="1"/>
</dbReference>
<comment type="similarity">
    <text evidence="1 3">Belongs to the UDP-glycosyltransferase family.</text>
</comment>
<dbReference type="Pfam" id="PF00201">
    <property type="entry name" value="UDPGT"/>
    <property type="match status" value="1"/>
</dbReference>
<reference evidence="5" key="2">
    <citation type="submission" date="2021-12" db="EMBL/GenBank/DDBJ databases">
        <title>Resequencing data analysis of finger millet.</title>
        <authorList>
            <person name="Hatakeyama M."/>
            <person name="Aluri S."/>
            <person name="Balachadran M.T."/>
            <person name="Sivarajan S.R."/>
            <person name="Poveda L."/>
            <person name="Shimizu-Inatsugi R."/>
            <person name="Schlapbach R."/>
            <person name="Sreeman S.M."/>
            <person name="Shimizu K.K."/>
        </authorList>
    </citation>
    <scope>NUCLEOTIDE SEQUENCE</scope>
</reference>
<dbReference type="GO" id="GO:0035251">
    <property type="term" value="F:UDP-glucosyltransferase activity"/>
    <property type="evidence" value="ECO:0007669"/>
    <property type="project" value="TreeGrafter"/>
</dbReference>
<dbReference type="InterPro" id="IPR035595">
    <property type="entry name" value="UDP_glycos_trans_CS"/>
</dbReference>